<evidence type="ECO:0000313" key="2">
    <source>
        <dbReference type="EMBL" id="HIS96544.1"/>
    </source>
</evidence>
<dbReference type="Proteomes" id="UP000886876">
    <property type="component" value="Unassembled WGS sequence"/>
</dbReference>
<dbReference type="InterPro" id="IPR049516">
    <property type="entry name" value="FAD-depend_C"/>
</dbReference>
<reference evidence="2" key="1">
    <citation type="submission" date="2020-10" db="EMBL/GenBank/DDBJ databases">
        <authorList>
            <person name="Gilroy R."/>
        </authorList>
    </citation>
    <scope>NUCLEOTIDE SEQUENCE</scope>
    <source>
        <strain evidence="2">ChiHecec3B27-6122</strain>
    </source>
</reference>
<dbReference type="InterPro" id="IPR036188">
    <property type="entry name" value="FAD/NAD-bd_sf"/>
</dbReference>
<dbReference type="Gene3D" id="3.50.50.60">
    <property type="entry name" value="FAD/NAD(P)-binding domain"/>
    <property type="match status" value="1"/>
</dbReference>
<reference evidence="2" key="2">
    <citation type="journal article" date="2021" name="PeerJ">
        <title>Extensive microbial diversity within the chicken gut microbiome revealed by metagenomics and culture.</title>
        <authorList>
            <person name="Gilroy R."/>
            <person name="Ravi A."/>
            <person name="Getino M."/>
            <person name="Pursley I."/>
            <person name="Horton D.L."/>
            <person name="Alikhan N.F."/>
            <person name="Baker D."/>
            <person name="Gharbi K."/>
            <person name="Hall N."/>
            <person name="Watson M."/>
            <person name="Adriaenssens E.M."/>
            <person name="Foster-Nyarko E."/>
            <person name="Jarju S."/>
            <person name="Secka A."/>
            <person name="Antonio M."/>
            <person name="Oren A."/>
            <person name="Chaudhuri R.R."/>
            <person name="La Ragione R."/>
            <person name="Hildebrand F."/>
            <person name="Pallen M.J."/>
        </authorList>
    </citation>
    <scope>NUCLEOTIDE SEQUENCE</scope>
    <source>
        <strain evidence="2">ChiHecec3B27-6122</strain>
    </source>
</reference>
<comment type="caution">
    <text evidence="2">The sequence shown here is derived from an EMBL/GenBank/DDBJ whole genome shotgun (WGS) entry which is preliminary data.</text>
</comment>
<name>A0A9D1G4J2_9FIRM</name>
<dbReference type="PANTHER" id="PTHR42842:SF3">
    <property type="entry name" value="FAD_NAD(P)-BINDING OXIDOREDUCTASE FAMILY PROTEIN"/>
    <property type="match status" value="1"/>
</dbReference>
<evidence type="ECO:0000313" key="3">
    <source>
        <dbReference type="Proteomes" id="UP000886876"/>
    </source>
</evidence>
<dbReference type="InterPro" id="IPR028348">
    <property type="entry name" value="FAD-binding_protein"/>
</dbReference>
<feature type="non-terminal residue" evidence="2">
    <location>
        <position position="390"/>
    </location>
</feature>
<dbReference type="SUPFAM" id="SSF51905">
    <property type="entry name" value="FAD/NAD(P)-binding domain"/>
    <property type="match status" value="1"/>
</dbReference>
<dbReference type="Pfam" id="PF21688">
    <property type="entry name" value="FAD-depend_C"/>
    <property type="match status" value="1"/>
</dbReference>
<organism evidence="2 3">
    <name type="scientific">Candidatus Scatomorpha pullistercoris</name>
    <dbReference type="NCBI Taxonomy" id="2840929"/>
    <lineage>
        <taxon>Bacteria</taxon>
        <taxon>Bacillati</taxon>
        <taxon>Bacillota</taxon>
        <taxon>Clostridia</taxon>
        <taxon>Eubacteriales</taxon>
        <taxon>Candidatus Scatomorpha</taxon>
    </lineage>
</organism>
<gene>
    <name evidence="2" type="ORF">IAD42_01060</name>
</gene>
<accession>A0A9D1G4J2</accession>
<dbReference type="Gene3D" id="3.30.70.2700">
    <property type="match status" value="1"/>
</dbReference>
<dbReference type="PIRSF" id="PIRSF038984">
    <property type="entry name" value="FAD_binding_protein"/>
    <property type="match status" value="1"/>
</dbReference>
<dbReference type="AlphaFoldDB" id="A0A9D1G4J2"/>
<evidence type="ECO:0000259" key="1">
    <source>
        <dbReference type="Pfam" id="PF21688"/>
    </source>
</evidence>
<dbReference type="EMBL" id="DVJS01000026">
    <property type="protein sequence ID" value="HIS96544.1"/>
    <property type="molecule type" value="Genomic_DNA"/>
</dbReference>
<proteinExistence type="predicted"/>
<dbReference type="PANTHER" id="PTHR42842">
    <property type="entry name" value="FAD/NAD(P)-BINDING OXIDOREDUCTASE"/>
    <property type="match status" value="1"/>
</dbReference>
<feature type="domain" description="FAD-dependent protein C-terminal" evidence="1">
    <location>
        <begin position="270"/>
        <end position="381"/>
    </location>
</feature>
<sequence>MTKITDLSLRPGEDEARLYGLAAQRLGRPESDIAGLTILRKGLDARRRGAVRWVYSVSVRLRGEPEEAPEGYNIPRLARPERPPVVAGFGPAGIFAALMLARAGLCPIVLERGPCMEERQRAVETFRAGGAFDPEANVQFGEGGAGAFSDGKLGTGTHDRHISFVLGTLIEHGAKPSIAYDAKPHLGTDVLSRVVVSIRKEIERLGGRLMFRTRLDGLDIQNGALRGLTISSCGEEGYIPAGQLILATGHSARDTFKMLLEAGLPLEPKAFSMGARIEHLQRDIDLAQYGMPRGKKLPAADYGLNVHLPGGRGVYTFCMCPGGVVINAASEPGGVVTNGMSWSGRAGENANSALLVSVTPGDFPYAGPLGGAIWQREIERLGGRLMFRTR</sequence>
<protein>
    <recommendedName>
        <fullName evidence="1">FAD-dependent protein C-terminal domain-containing protein</fullName>
    </recommendedName>
</protein>